<dbReference type="AlphaFoldDB" id="A0A133NHP0"/>
<sequence>MLSKKILFTGLALCISASAFAHFQLIHTTSSNITDKNTVPFELIFTHPGEGMEGHSMDIGKDEKGSIKPMEAFFSVHKEQKTDLKNKLVSSKFGPNGHQVQAYKFTFDKTTGLKGGGDWGFVAVPAPYYEASEEIYIQQVTKAFVNKDDISTDWDARIAEGYPEIIPLNNPTNLWVGQVFRGKVVDPEGKAVANAEIEVEYINADIQNSQFVGENKFENAAMVLRADEFGYFSFIPVHAGYWGFAALGAGGEKTHNGKELSQDAVLWIEAK</sequence>
<evidence type="ECO:0000313" key="3">
    <source>
        <dbReference type="Proteomes" id="UP000070617"/>
    </source>
</evidence>
<proteinExistence type="predicted"/>
<reference evidence="3" key="1">
    <citation type="submission" date="2016-01" db="EMBL/GenBank/DDBJ databases">
        <authorList>
            <person name="Mitreva M."/>
            <person name="Pepin K.H."/>
            <person name="Mihindukulasuriya K.A."/>
            <person name="Fulton R."/>
            <person name="Fronick C."/>
            <person name="O'Laughlin M."/>
            <person name="Miner T."/>
            <person name="Herter B."/>
            <person name="Rosa B.A."/>
            <person name="Cordes M."/>
            <person name="Tomlinson C."/>
            <person name="Wollam A."/>
            <person name="Palsikar V.B."/>
            <person name="Mardis E.R."/>
            <person name="Wilson R.K."/>
        </authorList>
    </citation>
    <scope>NUCLEOTIDE SEQUENCE [LARGE SCALE GENOMIC DNA]</scope>
    <source>
        <strain evidence="3">CMW8396</strain>
    </source>
</reference>
<protein>
    <recommendedName>
        <fullName evidence="4">Nickel transport complex, NikM subunit, transmembrane</fullName>
    </recommendedName>
</protein>
<evidence type="ECO:0000313" key="2">
    <source>
        <dbReference type="EMBL" id="KXA15805.1"/>
    </source>
</evidence>
<evidence type="ECO:0008006" key="4">
    <source>
        <dbReference type="Google" id="ProtNLM"/>
    </source>
</evidence>
<feature type="signal peptide" evidence="1">
    <location>
        <begin position="1"/>
        <end position="21"/>
    </location>
</feature>
<name>A0A133NHP0_9FUSO</name>
<evidence type="ECO:0000256" key="1">
    <source>
        <dbReference type="SAM" id="SignalP"/>
    </source>
</evidence>
<dbReference type="Pfam" id="PF10670">
    <property type="entry name" value="DUF4198"/>
    <property type="match status" value="1"/>
</dbReference>
<dbReference type="InterPro" id="IPR019613">
    <property type="entry name" value="DUF4198"/>
</dbReference>
<dbReference type="PATRIC" id="fig|134605.3.peg.615"/>
<dbReference type="STRING" id="134605.HMPREF3206_00612"/>
<feature type="chain" id="PRO_5007457960" description="Nickel transport complex, NikM subunit, transmembrane" evidence="1">
    <location>
        <begin position="22"/>
        <end position="271"/>
    </location>
</feature>
<dbReference type="EMBL" id="LRPX01000023">
    <property type="protein sequence ID" value="KXA15805.1"/>
    <property type="molecule type" value="Genomic_DNA"/>
</dbReference>
<gene>
    <name evidence="2" type="ORF">HMPREF3206_00612</name>
</gene>
<keyword evidence="1" id="KW-0732">Signal</keyword>
<organism evidence="2 3">
    <name type="scientific">Fusobacterium equinum</name>
    <dbReference type="NCBI Taxonomy" id="134605"/>
    <lineage>
        <taxon>Bacteria</taxon>
        <taxon>Fusobacteriati</taxon>
        <taxon>Fusobacteriota</taxon>
        <taxon>Fusobacteriia</taxon>
        <taxon>Fusobacteriales</taxon>
        <taxon>Fusobacteriaceae</taxon>
        <taxon>Fusobacterium</taxon>
    </lineage>
</organism>
<comment type="caution">
    <text evidence="2">The sequence shown here is derived from an EMBL/GenBank/DDBJ whole genome shotgun (WGS) entry which is preliminary data.</text>
</comment>
<dbReference type="RefSeq" id="WP_008802255.1">
    <property type="nucleotide sequence ID" value="NZ_KQ956519.1"/>
</dbReference>
<dbReference type="Proteomes" id="UP000070617">
    <property type="component" value="Unassembled WGS sequence"/>
</dbReference>
<keyword evidence="3" id="KW-1185">Reference proteome</keyword>
<accession>A0A133NHP0</accession>